<reference evidence="2" key="1">
    <citation type="journal article" date="2019" name="Sci. Rep.">
        <title>Draft genome of Tanacetum cinerariifolium, the natural source of mosquito coil.</title>
        <authorList>
            <person name="Yamashiro T."/>
            <person name="Shiraishi A."/>
            <person name="Satake H."/>
            <person name="Nakayama K."/>
        </authorList>
    </citation>
    <scope>NUCLEOTIDE SEQUENCE</scope>
</reference>
<name>A0A699VGB5_TANCI</name>
<dbReference type="AlphaFoldDB" id="A0A699VGB5"/>
<comment type="caution">
    <text evidence="2">The sequence shown here is derived from an EMBL/GenBank/DDBJ whole genome shotgun (WGS) entry which is preliminary data.</text>
</comment>
<feature type="region of interest" description="Disordered" evidence="1">
    <location>
        <begin position="52"/>
        <end position="100"/>
    </location>
</feature>
<sequence length="132" mass="14764">ITLVNVQADAEMFDADKDLGGEEVFVEQEVVVDKEKIDEVTLAQALAELKTSKPKSKGVVIQEPSESPTTSTTIPKQKSQDKGKGILVEEPVKPKKKDQIRLDEEAALKLQDEFDEEQRLAREKAEKEQETN</sequence>
<accession>A0A699VGB5</accession>
<protein>
    <submittedName>
        <fullName evidence="2">Uncharacterized protein</fullName>
    </submittedName>
</protein>
<feature type="non-terminal residue" evidence="2">
    <location>
        <position position="1"/>
    </location>
</feature>
<feature type="compositionally biased region" description="Basic and acidic residues" evidence="1">
    <location>
        <begin position="90"/>
        <end position="100"/>
    </location>
</feature>
<dbReference type="EMBL" id="BKCJ011407574">
    <property type="protein sequence ID" value="GFD30794.1"/>
    <property type="molecule type" value="Genomic_DNA"/>
</dbReference>
<proteinExistence type="predicted"/>
<organism evidence="2">
    <name type="scientific">Tanacetum cinerariifolium</name>
    <name type="common">Dalmatian daisy</name>
    <name type="synonym">Chrysanthemum cinerariifolium</name>
    <dbReference type="NCBI Taxonomy" id="118510"/>
    <lineage>
        <taxon>Eukaryota</taxon>
        <taxon>Viridiplantae</taxon>
        <taxon>Streptophyta</taxon>
        <taxon>Embryophyta</taxon>
        <taxon>Tracheophyta</taxon>
        <taxon>Spermatophyta</taxon>
        <taxon>Magnoliopsida</taxon>
        <taxon>eudicotyledons</taxon>
        <taxon>Gunneridae</taxon>
        <taxon>Pentapetalae</taxon>
        <taxon>asterids</taxon>
        <taxon>campanulids</taxon>
        <taxon>Asterales</taxon>
        <taxon>Asteraceae</taxon>
        <taxon>Asteroideae</taxon>
        <taxon>Anthemideae</taxon>
        <taxon>Anthemidinae</taxon>
        <taxon>Tanacetum</taxon>
    </lineage>
</organism>
<evidence type="ECO:0000313" key="2">
    <source>
        <dbReference type="EMBL" id="GFD30794.1"/>
    </source>
</evidence>
<evidence type="ECO:0000256" key="1">
    <source>
        <dbReference type="SAM" id="MobiDB-lite"/>
    </source>
</evidence>
<feature type="non-terminal residue" evidence="2">
    <location>
        <position position="132"/>
    </location>
</feature>
<feature type="compositionally biased region" description="Low complexity" evidence="1">
    <location>
        <begin position="63"/>
        <end position="73"/>
    </location>
</feature>
<gene>
    <name evidence="2" type="ORF">Tci_902763</name>
</gene>